<dbReference type="Gramene" id="Bo00924s060.1">
    <property type="protein sequence ID" value="Bo00924s060.1"/>
    <property type="gene ID" value="Bo00924s060"/>
</dbReference>
<accession>A0A0D2ZSA2</accession>
<name>A0A0D2ZSA2_BRAOL</name>
<reference evidence="3" key="1">
    <citation type="journal article" date="2014" name="Genome Biol.">
        <title>Transcriptome and methylome profiling reveals relics of genome dominance in the mesopolyploid Brassica oleracea.</title>
        <authorList>
            <person name="Parkin I.A."/>
            <person name="Koh C."/>
            <person name="Tang H."/>
            <person name="Robinson S.J."/>
            <person name="Kagale S."/>
            <person name="Clarke W.E."/>
            <person name="Town C.D."/>
            <person name="Nixon J."/>
            <person name="Krishnakumar V."/>
            <person name="Bidwell S.L."/>
            <person name="Denoeud F."/>
            <person name="Belcram H."/>
            <person name="Links M.G."/>
            <person name="Just J."/>
            <person name="Clarke C."/>
            <person name="Bender T."/>
            <person name="Huebert T."/>
            <person name="Mason A.S."/>
            <person name="Pires J.C."/>
            <person name="Barker G."/>
            <person name="Moore J."/>
            <person name="Walley P.G."/>
            <person name="Manoli S."/>
            <person name="Batley J."/>
            <person name="Edwards D."/>
            <person name="Nelson M.N."/>
            <person name="Wang X."/>
            <person name="Paterson A.H."/>
            <person name="King G."/>
            <person name="Bancroft I."/>
            <person name="Chalhoub B."/>
            <person name="Sharpe A.G."/>
        </authorList>
    </citation>
    <scope>NUCLEOTIDE SEQUENCE [LARGE SCALE GENOMIC DNA]</scope>
    <source>
        <strain evidence="3">cv. TO1000</strain>
    </source>
</reference>
<keyword evidence="2" id="KW-0472">Membrane</keyword>
<dbReference type="EnsemblPlants" id="Bo00924s060.1">
    <property type="protein sequence ID" value="Bo00924s060.1"/>
    <property type="gene ID" value="Bo00924s060"/>
</dbReference>
<dbReference type="AlphaFoldDB" id="A0A0D2ZSA2"/>
<dbReference type="Proteomes" id="UP000032141">
    <property type="component" value="Unassembled WGS sequence"/>
</dbReference>
<organism evidence="3 4">
    <name type="scientific">Brassica oleracea var. oleracea</name>
    <dbReference type="NCBI Taxonomy" id="109376"/>
    <lineage>
        <taxon>Eukaryota</taxon>
        <taxon>Viridiplantae</taxon>
        <taxon>Streptophyta</taxon>
        <taxon>Embryophyta</taxon>
        <taxon>Tracheophyta</taxon>
        <taxon>Spermatophyta</taxon>
        <taxon>Magnoliopsida</taxon>
        <taxon>eudicotyledons</taxon>
        <taxon>Gunneridae</taxon>
        <taxon>Pentapetalae</taxon>
        <taxon>rosids</taxon>
        <taxon>malvids</taxon>
        <taxon>Brassicales</taxon>
        <taxon>Brassicaceae</taxon>
        <taxon>Brassiceae</taxon>
        <taxon>Brassica</taxon>
    </lineage>
</organism>
<keyword evidence="4" id="KW-1185">Reference proteome</keyword>
<reference evidence="3" key="2">
    <citation type="submission" date="2015-06" db="UniProtKB">
        <authorList>
            <consortium name="EnsemblPlants"/>
        </authorList>
    </citation>
    <scope>IDENTIFICATION</scope>
</reference>
<keyword evidence="2" id="KW-0812">Transmembrane</keyword>
<feature type="region of interest" description="Disordered" evidence="1">
    <location>
        <begin position="43"/>
        <end position="67"/>
    </location>
</feature>
<proteinExistence type="predicted"/>
<protein>
    <submittedName>
        <fullName evidence="3">Uncharacterized protein</fullName>
    </submittedName>
</protein>
<dbReference type="HOGENOM" id="CLU_2815986_0_0_1"/>
<evidence type="ECO:0000256" key="1">
    <source>
        <dbReference type="SAM" id="MobiDB-lite"/>
    </source>
</evidence>
<evidence type="ECO:0000313" key="3">
    <source>
        <dbReference type="EnsemblPlants" id="Bo00924s060.1"/>
    </source>
</evidence>
<evidence type="ECO:0000313" key="4">
    <source>
        <dbReference type="Proteomes" id="UP000032141"/>
    </source>
</evidence>
<evidence type="ECO:0000256" key="2">
    <source>
        <dbReference type="SAM" id="Phobius"/>
    </source>
</evidence>
<keyword evidence="2" id="KW-1133">Transmembrane helix</keyword>
<sequence>MTFALRQLVLLKQETSWLHTLKFFLVTLLLGISILVEHRRVTSQSDLPKSPPARATSQSNQLKSLAF</sequence>
<feature type="transmembrane region" description="Helical" evidence="2">
    <location>
        <begin position="16"/>
        <end position="36"/>
    </location>
</feature>
<feature type="compositionally biased region" description="Polar residues" evidence="1">
    <location>
        <begin position="55"/>
        <end position="67"/>
    </location>
</feature>